<keyword evidence="5 11" id="KW-1133">Transmembrane helix</keyword>
<name>A0A8C5R047_9ANUR</name>
<dbReference type="Ensembl" id="ENSLLET00000046947.1">
    <property type="protein sequence ID" value="ENSLLEP00000045150.1"/>
    <property type="gene ID" value="ENSLLEG00000028637.1"/>
</dbReference>
<dbReference type="AlphaFoldDB" id="A0A8C5R047"/>
<evidence type="ECO:0000256" key="1">
    <source>
        <dbReference type="ARBA" id="ARBA00004651"/>
    </source>
</evidence>
<evidence type="ECO:0000256" key="3">
    <source>
        <dbReference type="ARBA" id="ARBA00022692"/>
    </source>
</evidence>
<dbReference type="SUPFAM" id="SSF81321">
    <property type="entry name" value="Family A G protein-coupled receptor-like"/>
    <property type="match status" value="1"/>
</dbReference>
<dbReference type="GO" id="GO:0004984">
    <property type="term" value="F:olfactory receptor activity"/>
    <property type="evidence" value="ECO:0007669"/>
    <property type="project" value="InterPro"/>
</dbReference>
<dbReference type="InterPro" id="IPR000725">
    <property type="entry name" value="Olfact_rcpt"/>
</dbReference>
<dbReference type="Pfam" id="PF13853">
    <property type="entry name" value="7tm_4"/>
    <property type="match status" value="1"/>
</dbReference>
<evidence type="ECO:0000256" key="2">
    <source>
        <dbReference type="ARBA" id="ARBA00022475"/>
    </source>
</evidence>
<dbReference type="FunFam" id="1.20.1070.10:FF:000268">
    <property type="entry name" value="Putative olfactory receptor 2I1"/>
    <property type="match status" value="1"/>
</dbReference>
<dbReference type="OrthoDB" id="5967130at2759"/>
<evidence type="ECO:0000313" key="14">
    <source>
        <dbReference type="Proteomes" id="UP000694569"/>
    </source>
</evidence>
<feature type="transmembrane region" description="Helical" evidence="11">
    <location>
        <begin position="274"/>
        <end position="294"/>
    </location>
</feature>
<dbReference type="GeneTree" id="ENSGT01140000282524"/>
<keyword evidence="11" id="KW-0716">Sensory transduction</keyword>
<reference evidence="13" key="2">
    <citation type="submission" date="2025-09" db="UniProtKB">
        <authorList>
            <consortium name="Ensembl"/>
        </authorList>
    </citation>
    <scope>IDENTIFICATION</scope>
</reference>
<dbReference type="PRINTS" id="PR00245">
    <property type="entry name" value="OLFACTORYR"/>
</dbReference>
<evidence type="ECO:0000256" key="5">
    <source>
        <dbReference type="ARBA" id="ARBA00022989"/>
    </source>
</evidence>
<feature type="transmembrane region" description="Helical" evidence="11">
    <location>
        <begin position="61"/>
        <end position="86"/>
    </location>
</feature>
<feature type="transmembrane region" description="Helical" evidence="11">
    <location>
        <begin position="98"/>
        <end position="120"/>
    </location>
</feature>
<evidence type="ECO:0000313" key="13">
    <source>
        <dbReference type="Ensembl" id="ENSLLEP00000045150.1"/>
    </source>
</evidence>
<dbReference type="Proteomes" id="UP000694569">
    <property type="component" value="Unplaced"/>
</dbReference>
<feature type="domain" description="G-protein coupled receptors family 1 profile" evidence="12">
    <location>
        <begin position="41"/>
        <end position="291"/>
    </location>
</feature>
<keyword evidence="4 11" id="KW-0552">Olfaction</keyword>
<comment type="subcellular location">
    <subcellularLocation>
        <location evidence="1 11">Cell membrane</location>
        <topology evidence="1 11">Multi-pass membrane protein</topology>
    </subcellularLocation>
</comment>
<accession>A0A8C5R047</accession>
<dbReference type="CDD" id="cd13954">
    <property type="entry name" value="7tmA_OR"/>
    <property type="match status" value="1"/>
</dbReference>
<evidence type="ECO:0000256" key="7">
    <source>
        <dbReference type="ARBA" id="ARBA00023136"/>
    </source>
</evidence>
<keyword evidence="14" id="KW-1185">Reference proteome</keyword>
<evidence type="ECO:0000259" key="12">
    <source>
        <dbReference type="PROSITE" id="PS50262"/>
    </source>
</evidence>
<dbReference type="InterPro" id="IPR000276">
    <property type="entry name" value="GPCR_Rhodpsn"/>
</dbReference>
<dbReference type="Gene3D" id="1.20.1070.10">
    <property type="entry name" value="Rhodopsin 7-helix transmembrane proteins"/>
    <property type="match status" value="1"/>
</dbReference>
<feature type="transmembrane region" description="Helical" evidence="11">
    <location>
        <begin position="239"/>
        <end position="262"/>
    </location>
</feature>
<evidence type="ECO:0000256" key="10">
    <source>
        <dbReference type="RuleBase" id="RU000688"/>
    </source>
</evidence>
<comment type="similarity">
    <text evidence="10">Belongs to the G-protein coupled receptor 1 family.</text>
</comment>
<feature type="transmembrane region" description="Helical" evidence="11">
    <location>
        <begin position="140"/>
        <end position="163"/>
    </location>
</feature>
<sequence>MGQLNHSVVTHFFILGISDDPELHVPIFLLVLFIYLTTIVGNTTILLLVCLDLQLHTPMYFFLGNLAIVDISSSTVSLHNILIIFVTGDRSVSYVNCLSQMFFFGAFIGTELQFLMVMSYDRYVAVCNPLRYTVIMSSRVCFLLAMLCWVASHLQCLPFVILVSGFSCYRSNVINHFFCDLMPLLKLSCSDTTVLEILFLVEGLLFFNVIPFLITFTPYVFIIVAILKIPSNTGKRKAFYTCSSHLTVVILLYVILMCQYMRPVTEESMDSNKLFSLFNTAAIPILNPLIYSLNNKDVKSALRRRWRHFHKTY</sequence>
<dbReference type="GO" id="GO:0004930">
    <property type="term" value="F:G protein-coupled receptor activity"/>
    <property type="evidence" value="ECO:0007669"/>
    <property type="project" value="UniProtKB-KW"/>
</dbReference>
<reference evidence="13" key="1">
    <citation type="submission" date="2025-08" db="UniProtKB">
        <authorList>
            <consortium name="Ensembl"/>
        </authorList>
    </citation>
    <scope>IDENTIFICATION</scope>
</reference>
<dbReference type="GO" id="GO:0005886">
    <property type="term" value="C:plasma membrane"/>
    <property type="evidence" value="ECO:0007669"/>
    <property type="project" value="UniProtKB-SubCell"/>
</dbReference>
<keyword evidence="2 11" id="KW-1003">Cell membrane</keyword>
<dbReference type="PROSITE" id="PS00237">
    <property type="entry name" value="G_PROTEIN_RECEP_F1_1"/>
    <property type="match status" value="1"/>
</dbReference>
<dbReference type="PROSITE" id="PS50262">
    <property type="entry name" value="G_PROTEIN_RECEP_F1_2"/>
    <property type="match status" value="1"/>
</dbReference>
<keyword evidence="7 11" id="KW-0472">Membrane</keyword>
<feature type="transmembrane region" description="Helical" evidence="11">
    <location>
        <begin position="205"/>
        <end position="227"/>
    </location>
</feature>
<keyword evidence="3 10" id="KW-0812">Transmembrane</keyword>
<feature type="transmembrane region" description="Helical" evidence="11">
    <location>
        <begin position="27"/>
        <end position="49"/>
    </location>
</feature>
<keyword evidence="8 10" id="KW-0675">Receptor</keyword>
<keyword evidence="6 10" id="KW-0297">G-protein coupled receptor</keyword>
<protein>
    <recommendedName>
        <fullName evidence="11">Olfactory receptor</fullName>
    </recommendedName>
</protein>
<organism evidence="13 14">
    <name type="scientific">Leptobrachium leishanense</name>
    <name type="common">Leishan spiny toad</name>
    <dbReference type="NCBI Taxonomy" id="445787"/>
    <lineage>
        <taxon>Eukaryota</taxon>
        <taxon>Metazoa</taxon>
        <taxon>Chordata</taxon>
        <taxon>Craniata</taxon>
        <taxon>Vertebrata</taxon>
        <taxon>Euteleostomi</taxon>
        <taxon>Amphibia</taxon>
        <taxon>Batrachia</taxon>
        <taxon>Anura</taxon>
        <taxon>Pelobatoidea</taxon>
        <taxon>Megophryidae</taxon>
        <taxon>Leptobrachium</taxon>
    </lineage>
</organism>
<evidence type="ECO:0000256" key="11">
    <source>
        <dbReference type="RuleBase" id="RU363047"/>
    </source>
</evidence>
<dbReference type="PANTHER" id="PTHR26452">
    <property type="entry name" value="OLFACTORY RECEPTOR"/>
    <property type="match status" value="1"/>
</dbReference>
<dbReference type="InterPro" id="IPR050516">
    <property type="entry name" value="Olfactory_GPCR"/>
</dbReference>
<dbReference type="InterPro" id="IPR017452">
    <property type="entry name" value="GPCR_Rhodpsn_7TM"/>
</dbReference>
<evidence type="ECO:0000256" key="8">
    <source>
        <dbReference type="ARBA" id="ARBA00023170"/>
    </source>
</evidence>
<evidence type="ECO:0000256" key="6">
    <source>
        <dbReference type="ARBA" id="ARBA00023040"/>
    </source>
</evidence>
<keyword evidence="9 10" id="KW-0807">Transducer</keyword>
<evidence type="ECO:0000256" key="4">
    <source>
        <dbReference type="ARBA" id="ARBA00022725"/>
    </source>
</evidence>
<proteinExistence type="inferred from homology"/>
<evidence type="ECO:0000256" key="9">
    <source>
        <dbReference type="ARBA" id="ARBA00023224"/>
    </source>
</evidence>
<dbReference type="PRINTS" id="PR00237">
    <property type="entry name" value="GPCRRHODOPSN"/>
</dbReference>